<sequence length="163" mass="18743">MNQNEQDCDYQLLKNHHKNLAMQKLSTTQPYVPSSSSTATVRLVVVVVVVGVGVVSGKETEGEKDNVVPGYEYDKGAQRDFYCYGCPNHIHNQRYDKGVEIEEQEPDVEKQSDSFVPLQLKNYPYPIVWIPPKYMKKYNESKVSSDQEIVPHNAKVPWKYEVF</sequence>
<evidence type="ECO:0000313" key="1">
    <source>
        <dbReference type="EMBL" id="KAK0582393.1"/>
    </source>
</evidence>
<dbReference type="Proteomes" id="UP001168877">
    <property type="component" value="Unassembled WGS sequence"/>
</dbReference>
<accession>A0AA39S051</accession>
<proteinExistence type="predicted"/>
<comment type="caution">
    <text evidence="1">The sequence shown here is derived from an EMBL/GenBank/DDBJ whole genome shotgun (WGS) entry which is preliminary data.</text>
</comment>
<reference evidence="1" key="1">
    <citation type="journal article" date="2022" name="Plant J.">
        <title>Strategies of tolerance reflected in two North American maple genomes.</title>
        <authorList>
            <person name="McEvoy S.L."/>
            <person name="Sezen U.U."/>
            <person name="Trouern-Trend A."/>
            <person name="McMahon S.M."/>
            <person name="Schaberg P.G."/>
            <person name="Yang J."/>
            <person name="Wegrzyn J.L."/>
            <person name="Swenson N.G."/>
        </authorList>
    </citation>
    <scope>NUCLEOTIDE SEQUENCE</scope>
    <source>
        <strain evidence="1">NS2018</strain>
    </source>
</reference>
<dbReference type="AlphaFoldDB" id="A0AA39S051"/>
<protein>
    <submittedName>
        <fullName evidence="1">Uncharacterized protein</fullName>
    </submittedName>
</protein>
<reference evidence="1" key="2">
    <citation type="submission" date="2023-06" db="EMBL/GenBank/DDBJ databases">
        <authorList>
            <person name="Swenson N.G."/>
            <person name="Wegrzyn J.L."/>
            <person name="Mcevoy S.L."/>
        </authorList>
    </citation>
    <scope>NUCLEOTIDE SEQUENCE</scope>
    <source>
        <strain evidence="1">NS2018</strain>
        <tissue evidence="1">Leaf</tissue>
    </source>
</reference>
<evidence type="ECO:0000313" key="2">
    <source>
        <dbReference type="Proteomes" id="UP001168877"/>
    </source>
</evidence>
<name>A0AA39S051_ACESA</name>
<organism evidence="1 2">
    <name type="scientific">Acer saccharum</name>
    <name type="common">Sugar maple</name>
    <dbReference type="NCBI Taxonomy" id="4024"/>
    <lineage>
        <taxon>Eukaryota</taxon>
        <taxon>Viridiplantae</taxon>
        <taxon>Streptophyta</taxon>
        <taxon>Embryophyta</taxon>
        <taxon>Tracheophyta</taxon>
        <taxon>Spermatophyta</taxon>
        <taxon>Magnoliopsida</taxon>
        <taxon>eudicotyledons</taxon>
        <taxon>Gunneridae</taxon>
        <taxon>Pentapetalae</taxon>
        <taxon>rosids</taxon>
        <taxon>malvids</taxon>
        <taxon>Sapindales</taxon>
        <taxon>Sapindaceae</taxon>
        <taxon>Hippocastanoideae</taxon>
        <taxon>Acereae</taxon>
        <taxon>Acer</taxon>
    </lineage>
</organism>
<keyword evidence="2" id="KW-1185">Reference proteome</keyword>
<dbReference type="EMBL" id="JAUESC010000384">
    <property type="protein sequence ID" value="KAK0582393.1"/>
    <property type="molecule type" value="Genomic_DNA"/>
</dbReference>
<gene>
    <name evidence="1" type="ORF">LWI29_025097</name>
</gene>